<proteinExistence type="predicted"/>
<evidence type="ECO:0000259" key="1">
    <source>
        <dbReference type="Pfam" id="PF06114"/>
    </source>
</evidence>
<accession>A0A7G6DZU7</accession>
<feature type="domain" description="IrrE N-terminal-like" evidence="1">
    <location>
        <begin position="31"/>
        <end position="158"/>
    </location>
</feature>
<reference evidence="2 3" key="1">
    <citation type="journal article" date="2019" name="Front. Microbiol.">
        <title>Thermoanaerosceptrum fracticalcis gen. nov. sp. nov., a Novel Fumarate-Fermenting Microorganism From a Deep Fractured Carbonate Aquifer of the US Great Basin.</title>
        <authorList>
            <person name="Hamilton-Brehm S.D."/>
            <person name="Stewart L.E."/>
            <person name="Zavarin M."/>
            <person name="Caldwell M."/>
            <person name="Lawson P.A."/>
            <person name="Onstott T.C."/>
            <person name="Grzymski J."/>
            <person name="Neveux I."/>
            <person name="Lollar B.S."/>
            <person name="Russell C.E."/>
            <person name="Moser D.P."/>
        </authorList>
    </citation>
    <scope>NUCLEOTIDE SEQUENCE [LARGE SCALE GENOMIC DNA]</scope>
    <source>
        <strain evidence="2 3">DRI-13</strain>
    </source>
</reference>
<dbReference type="AlphaFoldDB" id="A0A7G6DZU7"/>
<protein>
    <submittedName>
        <fullName evidence="2">ImmA/IrrE family metallo-endopeptidase</fullName>
    </submittedName>
</protein>
<dbReference type="KEGG" id="tfr:BR63_02905"/>
<dbReference type="InterPro" id="IPR010359">
    <property type="entry name" value="IrrE_HExxH"/>
</dbReference>
<keyword evidence="3" id="KW-1185">Reference proteome</keyword>
<name>A0A7G6DZU7_THEFR</name>
<dbReference type="EMBL" id="CP045798">
    <property type="protein sequence ID" value="QNB45351.1"/>
    <property type="molecule type" value="Genomic_DNA"/>
</dbReference>
<evidence type="ECO:0000313" key="3">
    <source>
        <dbReference type="Proteomes" id="UP000515847"/>
    </source>
</evidence>
<organism evidence="2 3">
    <name type="scientific">Thermanaerosceptrum fracticalcis</name>
    <dbReference type="NCBI Taxonomy" id="1712410"/>
    <lineage>
        <taxon>Bacteria</taxon>
        <taxon>Bacillati</taxon>
        <taxon>Bacillota</taxon>
        <taxon>Clostridia</taxon>
        <taxon>Eubacteriales</taxon>
        <taxon>Peptococcaceae</taxon>
        <taxon>Thermanaerosceptrum</taxon>
    </lineage>
</organism>
<sequence>MWQVLSYMDILTNNDKICRVMDMPVKLFKLAERQGIDIQWWDFKPPLEAVYWAKSGLPPIIGLSNSLKQSSSAYLRCVLAEEIGHHFTTTGNSVPRTFFHYQDRLEISKAEYRALKWAAQYLMPRGKLLRVIKNGMAEKWEFAEWFNVTEEMVDFRLKLPDVAMLTKTKTRIVG</sequence>
<dbReference type="Proteomes" id="UP000515847">
    <property type="component" value="Chromosome"/>
</dbReference>
<gene>
    <name evidence="2" type="ORF">BR63_02905</name>
</gene>
<dbReference type="Pfam" id="PF06114">
    <property type="entry name" value="Peptidase_M78"/>
    <property type="match status" value="1"/>
</dbReference>
<evidence type="ECO:0000313" key="2">
    <source>
        <dbReference type="EMBL" id="QNB45351.1"/>
    </source>
</evidence>